<sequence length="465" mass="54121">MNSPEIINGNIKTSKNGTFDKMLLQNIEKNFFRQQVPHISQKKENLKELGLDDEKAKYWEDRSCGYICLLMGLKYFYGEINYDIENIDYDSTKSYDFFDFYNAKEKSYKFFTKENGWLHYGLLQMARELGLYGFYKKFPKEKQKFMISLVSSLNENYFVTASVGFKGSISQYSKDSHLLVISGYDIEKNELILNDPYNQNESKVDIDEFLEKFNGTVFMIAEKPDEEMLVSSPFLIEKDNEGKGNFTSLVVHQDETSALNLVESLDDVEKIFFRQNGERSLRFRVGNILLRVDPNRIFTNEGALKTILQLNKHIIDSQIQDVNNYYKYLIENPDQMTEEISDALSIVKNIKNYLLSKLNIEKPVVAIHNNRFMDISKNFKEYEFYQNNDIPKNCFVIVNNFSDFENLMKNGISVVLMDKIDGDGGFSDFANIEGIRYFNIETGFNNSDIQKSFYNKISSIIELSS</sequence>
<keyword evidence="3" id="KW-1185">Reference proteome</keyword>
<comment type="caution">
    <text evidence="2">The sequence shown here is derived from an EMBL/GenBank/DDBJ whole genome shotgun (WGS) entry which is preliminary data.</text>
</comment>
<accession>A0ABS5QN45</accession>
<dbReference type="InterPro" id="IPR005074">
    <property type="entry name" value="Peptidase_C39"/>
</dbReference>
<protein>
    <submittedName>
        <fullName evidence="2">Peptidase, C3 family</fullName>
    </submittedName>
</protein>
<dbReference type="InterPro" id="IPR039564">
    <property type="entry name" value="Peptidase_C39-like"/>
</dbReference>
<evidence type="ECO:0000259" key="1">
    <source>
        <dbReference type="PROSITE" id="PS50990"/>
    </source>
</evidence>
<evidence type="ECO:0000313" key="3">
    <source>
        <dbReference type="Proteomes" id="UP000680365"/>
    </source>
</evidence>
<proteinExistence type="predicted"/>
<dbReference type="EMBL" id="JAEDAM010000041">
    <property type="protein sequence ID" value="MBS8122106.1"/>
    <property type="molecule type" value="Genomic_DNA"/>
</dbReference>
<evidence type="ECO:0000313" key="2">
    <source>
        <dbReference type="EMBL" id="MBS8122106.1"/>
    </source>
</evidence>
<dbReference type="PROSITE" id="PS50990">
    <property type="entry name" value="PEPTIDASE_C39"/>
    <property type="match status" value="1"/>
</dbReference>
<gene>
    <name evidence="2" type="ORF">VAMP_114n31</name>
</gene>
<reference evidence="2 3" key="1">
    <citation type="journal article" date="2021" name="Nat. Commun.">
        <title>Reductive evolution and unique predatory mode in the CPR bacterium Vampirococcus lugosii.</title>
        <authorList>
            <person name="Moreira D."/>
            <person name="Zivanovic Y."/>
            <person name="Lopez-Archilla A.I."/>
            <person name="Iniesto M."/>
            <person name="Lopez-Garcia P."/>
        </authorList>
    </citation>
    <scope>NUCLEOTIDE SEQUENCE [LARGE SCALE GENOMIC DNA]</scope>
    <source>
        <strain evidence="2">Chiprana</strain>
    </source>
</reference>
<dbReference type="Gene3D" id="3.90.70.10">
    <property type="entry name" value="Cysteine proteinases"/>
    <property type="match status" value="1"/>
</dbReference>
<feature type="domain" description="Peptidase C39" evidence="1">
    <location>
        <begin position="55"/>
        <end position="220"/>
    </location>
</feature>
<dbReference type="Proteomes" id="UP000680365">
    <property type="component" value="Unassembled WGS sequence"/>
</dbReference>
<dbReference type="Pfam" id="PF13529">
    <property type="entry name" value="Peptidase_C39_2"/>
    <property type="match status" value="1"/>
</dbReference>
<name>A0ABS5QN45_9BACT</name>
<dbReference type="RefSeq" id="WP_213349299.1">
    <property type="nucleotide sequence ID" value="NZ_JAEDAM010000041.1"/>
</dbReference>
<organism evidence="2 3">
    <name type="scientific">Candidatus Vampirococcus lugosii</name>
    <dbReference type="NCBI Taxonomy" id="2789015"/>
    <lineage>
        <taxon>Bacteria</taxon>
        <taxon>Candidatus Absconditibacteriota</taxon>
        <taxon>Vampirococcus</taxon>
    </lineage>
</organism>